<reference evidence="1" key="2">
    <citation type="journal article" date="2012" name="PLoS ONE">
        <title>A Deeply Branching Thermophilic Bacterium with an Ancient Acetyl-CoA Pathway Dominates a Subsurface Ecosystem.</title>
        <authorList>
            <person name="Takami H."/>
            <person name="Noguchi H."/>
            <person name="Takaki Y."/>
            <person name="Uchiyama I."/>
            <person name="Toyoda A."/>
            <person name="Nishi S."/>
            <person name="Chee G.-J."/>
            <person name="Arai W."/>
            <person name="Nunoura T."/>
            <person name="Itoh T."/>
            <person name="Hattori M."/>
            <person name="Takai K."/>
        </authorList>
    </citation>
    <scope>NUCLEOTIDE SEQUENCE</scope>
</reference>
<dbReference type="EMBL" id="AP011803">
    <property type="protein sequence ID" value="BAL60011.1"/>
    <property type="molecule type" value="Genomic_DNA"/>
</dbReference>
<reference evidence="1" key="1">
    <citation type="journal article" date="2005" name="Environ. Microbiol.">
        <title>Genetic and functional properties of uncultivated thermophilic crenarchaeotes from a subsurface gold mine as revealed by analysis of genome fragments.</title>
        <authorList>
            <person name="Nunoura T."/>
            <person name="Hirayama H."/>
            <person name="Takami H."/>
            <person name="Oida H."/>
            <person name="Nishi S."/>
            <person name="Shimamura S."/>
            <person name="Suzuki Y."/>
            <person name="Inagaki F."/>
            <person name="Takai K."/>
            <person name="Nealson K.H."/>
            <person name="Horikoshi K."/>
        </authorList>
    </citation>
    <scope>NUCLEOTIDE SEQUENCE</scope>
</reference>
<dbReference type="AlphaFoldDB" id="H5SU11"/>
<dbReference type="PANTHER" id="PTHR10151:SF120">
    <property type="entry name" value="BIS(5'-ADENOSYL)-TRIPHOSPHATASE"/>
    <property type="match status" value="1"/>
</dbReference>
<evidence type="ECO:0000313" key="1">
    <source>
        <dbReference type="EMBL" id="BAL60011.1"/>
    </source>
</evidence>
<gene>
    <name evidence="1" type="ORF">HGMM_OP4C647</name>
</gene>
<proteinExistence type="predicted"/>
<protein>
    <submittedName>
        <fullName evidence="1">Type I phosphodiesterase/nucleotide pyrophosphatase</fullName>
    </submittedName>
</protein>
<dbReference type="PANTHER" id="PTHR10151">
    <property type="entry name" value="ECTONUCLEOTIDE PYROPHOSPHATASE/PHOSPHODIESTERASE"/>
    <property type="match status" value="1"/>
</dbReference>
<dbReference type="GO" id="GO:0016787">
    <property type="term" value="F:hydrolase activity"/>
    <property type="evidence" value="ECO:0007669"/>
    <property type="project" value="UniProtKB-ARBA"/>
</dbReference>
<accession>H5SU11</accession>
<dbReference type="Pfam" id="PF01663">
    <property type="entry name" value="Phosphodiest"/>
    <property type="match status" value="1"/>
</dbReference>
<dbReference type="InterPro" id="IPR017850">
    <property type="entry name" value="Alkaline_phosphatase_core_sf"/>
</dbReference>
<sequence>MPKLFVLSLDGTPYTLLRDAVDRLPQLKKLFAQGSFVQMDSVIPTISSVAWATFATGVNPAQHNIFGFIDLDDARRFRIPTATDLAAKPLWQHFTELGLRSIWVNLPITYPPQPINGVMISGFLCTRLEEGVFPRSLLPTLQRLNYIIDADPTLAQTDLDGFLAELFRALEGRRQLTWHLFETEPWDFFLLHIMETDRLHHFFWEAKENPHHRYHRDFWRLYHEIDSFIGELVARLPSDCELVVLSDHGFCQIEYEVELNAFLRERGFLRFANGAPTDFSQLHSSTTAFALIPGRLYLTDSSVRDELTQTLYKLTDPQGRPVIAQVFPREQIYSGAQLARAADLITVPHNGFDLKARLSAQKLFTKTHLQGMHTFDDAFLFVRHHKLDTSSKPSLIDLAPTLATLLGLPSPTTEGRSLL</sequence>
<dbReference type="InterPro" id="IPR002591">
    <property type="entry name" value="Phosphodiest/P_Trfase"/>
</dbReference>
<dbReference type="SUPFAM" id="SSF53649">
    <property type="entry name" value="Alkaline phosphatase-like"/>
    <property type="match status" value="1"/>
</dbReference>
<dbReference type="Gene3D" id="3.40.720.10">
    <property type="entry name" value="Alkaline Phosphatase, subunit A"/>
    <property type="match status" value="1"/>
</dbReference>
<name>H5SU11_ACEAU</name>
<organism evidence="1">
    <name type="scientific">Acetithermum autotrophicum</name>
    <dbReference type="NCBI Taxonomy" id="1446466"/>
    <lineage>
        <taxon>Bacteria</taxon>
        <taxon>Candidatus Bipolaricaulota</taxon>
        <taxon>Candidatus Acetithermum</taxon>
    </lineage>
</organism>